<evidence type="ECO:0000259" key="2">
    <source>
        <dbReference type="Pfam" id="PF25042"/>
    </source>
</evidence>
<reference evidence="3" key="1">
    <citation type="submission" date="2018-02" db="EMBL/GenBank/DDBJ databases">
        <title>Rhizophora mucronata_Transcriptome.</title>
        <authorList>
            <person name="Meera S.P."/>
            <person name="Sreeshan A."/>
            <person name="Augustine A."/>
        </authorList>
    </citation>
    <scope>NUCLEOTIDE SEQUENCE</scope>
    <source>
        <tissue evidence="3">Leaf</tissue>
    </source>
</reference>
<feature type="compositionally biased region" description="Low complexity" evidence="1">
    <location>
        <begin position="160"/>
        <end position="172"/>
    </location>
</feature>
<sequence>MGAEKKKGKKNHKISLEDYLNFLQSSDSYGLTVNSLNQIISMHGFRRIFQAPKKVLSDAVCTLDLVDPSRSTLNDGGISSCAFLNLEDIAADLDDLDWGECCITAIRTVNSSNFKSAADLALKPSSQPTSDGPAGCSTNQPRKRKKIATADRFAGEGDFGSSSSGLASLGSP</sequence>
<feature type="region of interest" description="Disordered" evidence="1">
    <location>
        <begin position="122"/>
        <end position="172"/>
    </location>
</feature>
<accession>A0A2P2N3I3</accession>
<proteinExistence type="predicted"/>
<feature type="compositionally biased region" description="Polar residues" evidence="1">
    <location>
        <begin position="124"/>
        <end position="140"/>
    </location>
</feature>
<dbReference type="EMBL" id="GGEC01056559">
    <property type="protein sequence ID" value="MBX37043.1"/>
    <property type="molecule type" value="Transcribed_RNA"/>
</dbReference>
<dbReference type="InterPro" id="IPR056689">
    <property type="entry name" value="DUF7787"/>
</dbReference>
<dbReference type="PANTHER" id="PTHR35096">
    <property type="entry name" value="BNAA08G28570D PROTEIN"/>
    <property type="match status" value="1"/>
</dbReference>
<name>A0A2P2N3I3_RHIMU</name>
<feature type="domain" description="DUF7787" evidence="2">
    <location>
        <begin position="10"/>
        <end position="67"/>
    </location>
</feature>
<dbReference type="Pfam" id="PF25042">
    <property type="entry name" value="DUF7787"/>
    <property type="match status" value="1"/>
</dbReference>
<evidence type="ECO:0000256" key="1">
    <source>
        <dbReference type="SAM" id="MobiDB-lite"/>
    </source>
</evidence>
<evidence type="ECO:0000313" key="3">
    <source>
        <dbReference type="EMBL" id="MBX37043.1"/>
    </source>
</evidence>
<dbReference type="PANTHER" id="PTHR35096:SF8">
    <property type="entry name" value="OS03G0308600 PROTEIN"/>
    <property type="match status" value="1"/>
</dbReference>
<dbReference type="AlphaFoldDB" id="A0A2P2N3I3"/>
<organism evidence="3">
    <name type="scientific">Rhizophora mucronata</name>
    <name type="common">Asiatic mangrove</name>
    <dbReference type="NCBI Taxonomy" id="61149"/>
    <lineage>
        <taxon>Eukaryota</taxon>
        <taxon>Viridiplantae</taxon>
        <taxon>Streptophyta</taxon>
        <taxon>Embryophyta</taxon>
        <taxon>Tracheophyta</taxon>
        <taxon>Spermatophyta</taxon>
        <taxon>Magnoliopsida</taxon>
        <taxon>eudicotyledons</taxon>
        <taxon>Gunneridae</taxon>
        <taxon>Pentapetalae</taxon>
        <taxon>rosids</taxon>
        <taxon>fabids</taxon>
        <taxon>Malpighiales</taxon>
        <taxon>Rhizophoraceae</taxon>
        <taxon>Rhizophora</taxon>
    </lineage>
</organism>
<protein>
    <recommendedName>
        <fullName evidence="2">DUF7787 domain-containing protein</fullName>
    </recommendedName>
</protein>